<dbReference type="Proteomes" id="UP000184139">
    <property type="component" value="Unassembled WGS sequence"/>
</dbReference>
<gene>
    <name evidence="1" type="ORF">SAMN02745124_01342</name>
</gene>
<dbReference type="InterPro" id="IPR003718">
    <property type="entry name" value="OsmC/Ohr_fam"/>
</dbReference>
<evidence type="ECO:0000313" key="1">
    <source>
        <dbReference type="EMBL" id="SHH66985.1"/>
    </source>
</evidence>
<name>A0A1M5UVI7_9BACT</name>
<dbReference type="OrthoDB" id="1162341at2"/>
<dbReference type="EMBL" id="FQXS01000006">
    <property type="protein sequence ID" value="SHH66985.1"/>
    <property type="molecule type" value="Genomic_DNA"/>
</dbReference>
<dbReference type="Pfam" id="PF02566">
    <property type="entry name" value="OsmC"/>
    <property type="match status" value="1"/>
</dbReference>
<protein>
    <submittedName>
        <fullName evidence="1">Uncharacterized OsmC-related protein</fullName>
    </submittedName>
</protein>
<dbReference type="PANTHER" id="PTHR35368:SF1">
    <property type="entry name" value="HYDROPEROXIDE REDUCTASE"/>
    <property type="match status" value="1"/>
</dbReference>
<dbReference type="InterPro" id="IPR036102">
    <property type="entry name" value="OsmC/Ohrsf"/>
</dbReference>
<sequence>MAAEAKVAVRQVSDSASRGRAREFEISCDRPEAKGGSNVGPMGGELFLLGLGGCFMSNLLAAIKAREARISDVEIAITGVQDGTPTRFTEVNMNISARYEDRGEMEKMVTIAERGCIVANTLKSAVNLSITLV</sequence>
<evidence type="ECO:0000313" key="2">
    <source>
        <dbReference type="Proteomes" id="UP000184139"/>
    </source>
</evidence>
<dbReference type="PANTHER" id="PTHR35368">
    <property type="entry name" value="HYDROPEROXIDE REDUCTASE"/>
    <property type="match status" value="1"/>
</dbReference>
<dbReference type="InterPro" id="IPR015946">
    <property type="entry name" value="KH_dom-like_a/b"/>
</dbReference>
<dbReference type="SUPFAM" id="SSF82784">
    <property type="entry name" value="OsmC-like"/>
    <property type="match status" value="1"/>
</dbReference>
<dbReference type="AlphaFoldDB" id="A0A1M5UVI7"/>
<organism evidence="1 2">
    <name type="scientific">Desulfofustis glycolicus DSM 9705</name>
    <dbReference type="NCBI Taxonomy" id="1121409"/>
    <lineage>
        <taxon>Bacteria</taxon>
        <taxon>Pseudomonadati</taxon>
        <taxon>Thermodesulfobacteriota</taxon>
        <taxon>Desulfobulbia</taxon>
        <taxon>Desulfobulbales</taxon>
        <taxon>Desulfocapsaceae</taxon>
        <taxon>Desulfofustis</taxon>
    </lineage>
</organism>
<keyword evidence="2" id="KW-1185">Reference proteome</keyword>
<dbReference type="STRING" id="1121409.SAMN02745124_01342"/>
<proteinExistence type="predicted"/>
<accession>A0A1M5UVI7</accession>
<reference evidence="1 2" key="1">
    <citation type="submission" date="2016-11" db="EMBL/GenBank/DDBJ databases">
        <authorList>
            <person name="Jaros S."/>
            <person name="Januszkiewicz K."/>
            <person name="Wedrychowicz H."/>
        </authorList>
    </citation>
    <scope>NUCLEOTIDE SEQUENCE [LARGE SCALE GENOMIC DNA]</scope>
    <source>
        <strain evidence="1 2">DSM 9705</strain>
    </source>
</reference>
<dbReference type="RefSeq" id="WP_073374524.1">
    <property type="nucleotide sequence ID" value="NZ_FQXS01000006.1"/>
</dbReference>
<dbReference type="InterPro" id="IPR052924">
    <property type="entry name" value="OsmC/Ohr_hydroprdx_reductase"/>
</dbReference>
<dbReference type="Gene3D" id="3.30.300.20">
    <property type="match status" value="1"/>
</dbReference>